<dbReference type="EMBL" id="JAFEMO010000013">
    <property type="protein sequence ID" value="KAH7549560.1"/>
    <property type="molecule type" value="Genomic_DNA"/>
</dbReference>
<dbReference type="PANTHER" id="PTHR47951:SF7">
    <property type="entry name" value="FLAVONOID 3',5'-HYDROXYLASE-LIKE ISOFORM X1"/>
    <property type="match status" value="1"/>
</dbReference>
<name>A0ABQ8H6M7_9ROSI</name>
<reference evidence="1 2" key="1">
    <citation type="submission" date="2021-02" db="EMBL/GenBank/DDBJ databases">
        <title>Plant Genome Project.</title>
        <authorList>
            <person name="Zhang R.-G."/>
        </authorList>
    </citation>
    <scope>NUCLEOTIDE SEQUENCE [LARGE SCALE GENOMIC DNA]</scope>
    <source>
        <tissue evidence="1">Leaves</tissue>
    </source>
</reference>
<dbReference type="Proteomes" id="UP000827721">
    <property type="component" value="Unassembled WGS sequence"/>
</dbReference>
<protein>
    <recommendedName>
        <fullName evidence="3">Cytochrome P450</fullName>
    </recommendedName>
</protein>
<dbReference type="Gene3D" id="1.10.630.10">
    <property type="entry name" value="Cytochrome P450"/>
    <property type="match status" value="1"/>
</dbReference>
<dbReference type="InterPro" id="IPR036396">
    <property type="entry name" value="Cyt_P450_sf"/>
</dbReference>
<dbReference type="InterPro" id="IPR001128">
    <property type="entry name" value="Cyt_P450"/>
</dbReference>
<proteinExistence type="predicted"/>
<evidence type="ECO:0000313" key="2">
    <source>
        <dbReference type="Proteomes" id="UP000827721"/>
    </source>
</evidence>
<dbReference type="Pfam" id="PF00067">
    <property type="entry name" value="p450"/>
    <property type="match status" value="1"/>
</dbReference>
<dbReference type="SUPFAM" id="SSF48264">
    <property type="entry name" value="Cytochrome P450"/>
    <property type="match status" value="1"/>
</dbReference>
<keyword evidence="2" id="KW-1185">Reference proteome</keyword>
<comment type="caution">
    <text evidence="1">The sequence shown here is derived from an EMBL/GenBank/DDBJ whole genome shotgun (WGS) entry which is preliminary data.</text>
</comment>
<gene>
    <name evidence="1" type="ORF">JRO89_XS13G0050000</name>
</gene>
<dbReference type="PANTHER" id="PTHR47951">
    <property type="entry name" value="OS08G0547900 PROTEIN"/>
    <property type="match status" value="1"/>
</dbReference>
<evidence type="ECO:0000313" key="1">
    <source>
        <dbReference type="EMBL" id="KAH7549560.1"/>
    </source>
</evidence>
<sequence>MLNVWAIHRDPQLWDNPLEFRPERRICVGIPLAERMLMFLMASLLHSFEWKLPYDTELDLSDKFGIIIKKLKPLVVIPTPRLSNSELY</sequence>
<organism evidence="1 2">
    <name type="scientific">Xanthoceras sorbifolium</name>
    <dbReference type="NCBI Taxonomy" id="99658"/>
    <lineage>
        <taxon>Eukaryota</taxon>
        <taxon>Viridiplantae</taxon>
        <taxon>Streptophyta</taxon>
        <taxon>Embryophyta</taxon>
        <taxon>Tracheophyta</taxon>
        <taxon>Spermatophyta</taxon>
        <taxon>Magnoliopsida</taxon>
        <taxon>eudicotyledons</taxon>
        <taxon>Gunneridae</taxon>
        <taxon>Pentapetalae</taxon>
        <taxon>rosids</taxon>
        <taxon>malvids</taxon>
        <taxon>Sapindales</taxon>
        <taxon>Sapindaceae</taxon>
        <taxon>Xanthoceroideae</taxon>
        <taxon>Xanthoceras</taxon>
    </lineage>
</organism>
<evidence type="ECO:0008006" key="3">
    <source>
        <dbReference type="Google" id="ProtNLM"/>
    </source>
</evidence>
<accession>A0ABQ8H6M7</accession>